<reference evidence="1" key="1">
    <citation type="submission" date="2022-07" db="EMBL/GenBank/DDBJ databases">
        <title>Prevotella copri.</title>
        <authorList>
            <person name="Yang C."/>
        </authorList>
    </citation>
    <scope>NUCLEOTIDE SEQUENCE</scope>
    <source>
        <strain evidence="1">HF1805</strain>
    </source>
</reference>
<gene>
    <name evidence="1" type="ORF">NNC68_04560</name>
</gene>
<protein>
    <submittedName>
        <fullName evidence="1">DUF1848 domain-containing protein</fullName>
    </submittedName>
</protein>
<dbReference type="Pfam" id="PF08902">
    <property type="entry name" value="DUF1848"/>
    <property type="match status" value="1"/>
</dbReference>
<dbReference type="RefSeq" id="WP_254970194.1">
    <property type="nucleotide sequence ID" value="NZ_JANDWU010000005.1"/>
</dbReference>
<dbReference type="Proteomes" id="UP001205506">
    <property type="component" value="Unassembled WGS sequence"/>
</dbReference>
<proteinExistence type="predicted"/>
<dbReference type="AlphaFoldDB" id="A0AAW5I9Q9"/>
<evidence type="ECO:0000313" key="2">
    <source>
        <dbReference type="Proteomes" id="UP001205506"/>
    </source>
</evidence>
<dbReference type="InterPro" id="IPR014998">
    <property type="entry name" value="DUF1848"/>
</dbReference>
<organism evidence="1 2">
    <name type="scientific">Segatella copri</name>
    <dbReference type="NCBI Taxonomy" id="165179"/>
    <lineage>
        <taxon>Bacteria</taxon>
        <taxon>Pseudomonadati</taxon>
        <taxon>Bacteroidota</taxon>
        <taxon>Bacteroidia</taxon>
        <taxon>Bacteroidales</taxon>
        <taxon>Prevotellaceae</taxon>
        <taxon>Segatella</taxon>
    </lineage>
</organism>
<evidence type="ECO:0000313" key="1">
    <source>
        <dbReference type="EMBL" id="MCP9548752.1"/>
    </source>
</evidence>
<name>A0AAW5I9Q9_9BACT</name>
<accession>A0AAW5I9Q9</accession>
<comment type="caution">
    <text evidence="1">The sequence shown here is derived from an EMBL/GenBank/DDBJ whole genome shotgun (WGS) entry which is preliminary data.</text>
</comment>
<sequence>MELIKKNGKWNPTLLPRENGEMVMMQTPQIVSASRSTDIPAFYSDWFFDRLDNGYCAWTNPFNGVRSYVSFLNTRFIVFWSKNPKPLLSYLDRLEEKKIGCYIQYTLNDYENDRLEIGVPKLSSRIETFKTLVEKLGKGHVIWRFDPLMLTEDIDISVLLSRIKNIGDQLKGYTEKLVFSFADIGIYGKVKRNLEDNHVRYKEWTKGDMVYFAQELVKLNEMQGWNYELATCAEEIDLEGVIHNHCIDDELIIRLAYQDKVLMDFLKVKILPMPIPNLFGDTEELPKDAILLPNNMYATHGCNKDSGQRKFCGCINAKDIGQYNTCVHLCEYCYANSSKAAAKANYQCHLSNPKAETITGK</sequence>
<dbReference type="EMBL" id="JANDWU010000005">
    <property type="protein sequence ID" value="MCP9548752.1"/>
    <property type="molecule type" value="Genomic_DNA"/>
</dbReference>